<dbReference type="PANTHER" id="PTHR34502:SF4">
    <property type="entry name" value="DUF6594 DOMAIN-CONTAINING PROTEIN"/>
    <property type="match status" value="1"/>
</dbReference>
<feature type="transmembrane region" description="Helical" evidence="1">
    <location>
        <begin position="172"/>
        <end position="190"/>
    </location>
</feature>
<keyword evidence="4" id="KW-1185">Reference proteome</keyword>
<keyword evidence="1" id="KW-0472">Membrane</keyword>
<feature type="transmembrane region" description="Helical" evidence="1">
    <location>
        <begin position="116"/>
        <end position="135"/>
    </location>
</feature>
<proteinExistence type="predicted"/>
<protein>
    <recommendedName>
        <fullName evidence="2">DUF6594 domain-containing protein</fullName>
    </recommendedName>
</protein>
<name>A0ABR4BV91_9HELO</name>
<feature type="domain" description="DUF6594" evidence="2">
    <location>
        <begin position="5"/>
        <end position="183"/>
    </location>
</feature>
<comment type="caution">
    <text evidence="3">The sequence shown here is derived from an EMBL/GenBank/DDBJ whole genome shotgun (WGS) entry which is preliminary data.</text>
</comment>
<evidence type="ECO:0000313" key="4">
    <source>
        <dbReference type="Proteomes" id="UP001595075"/>
    </source>
</evidence>
<keyword evidence="1" id="KW-0812">Transmembrane</keyword>
<reference evidence="3 4" key="1">
    <citation type="journal article" date="2024" name="Commun. Biol.">
        <title>Comparative genomic analysis of thermophilic fungi reveals convergent evolutionary adaptations and gene losses.</title>
        <authorList>
            <person name="Steindorff A.S."/>
            <person name="Aguilar-Pontes M.V."/>
            <person name="Robinson A.J."/>
            <person name="Andreopoulos B."/>
            <person name="LaButti K."/>
            <person name="Kuo A."/>
            <person name="Mondo S."/>
            <person name="Riley R."/>
            <person name="Otillar R."/>
            <person name="Haridas S."/>
            <person name="Lipzen A."/>
            <person name="Grimwood J."/>
            <person name="Schmutz J."/>
            <person name="Clum A."/>
            <person name="Reid I.D."/>
            <person name="Moisan M.C."/>
            <person name="Butler G."/>
            <person name="Nguyen T.T.M."/>
            <person name="Dewar K."/>
            <person name="Conant G."/>
            <person name="Drula E."/>
            <person name="Henrissat B."/>
            <person name="Hansel C."/>
            <person name="Singer S."/>
            <person name="Hutchinson M.I."/>
            <person name="de Vries R.P."/>
            <person name="Natvig D.O."/>
            <person name="Powell A.J."/>
            <person name="Tsang A."/>
            <person name="Grigoriev I.V."/>
        </authorList>
    </citation>
    <scope>NUCLEOTIDE SEQUENCE [LARGE SCALE GENOMIC DNA]</scope>
    <source>
        <strain evidence="3 4">CBS 494.80</strain>
    </source>
</reference>
<evidence type="ECO:0000259" key="2">
    <source>
        <dbReference type="Pfam" id="PF20237"/>
    </source>
</evidence>
<dbReference type="EMBL" id="JAZHXI010000018">
    <property type="protein sequence ID" value="KAL2061533.1"/>
    <property type="molecule type" value="Genomic_DNA"/>
</dbReference>
<organism evidence="3 4">
    <name type="scientific">Oculimacula yallundae</name>
    <dbReference type="NCBI Taxonomy" id="86028"/>
    <lineage>
        <taxon>Eukaryota</taxon>
        <taxon>Fungi</taxon>
        <taxon>Dikarya</taxon>
        <taxon>Ascomycota</taxon>
        <taxon>Pezizomycotina</taxon>
        <taxon>Leotiomycetes</taxon>
        <taxon>Helotiales</taxon>
        <taxon>Ploettnerulaceae</taxon>
        <taxon>Oculimacula</taxon>
    </lineage>
</organism>
<evidence type="ECO:0000256" key="1">
    <source>
        <dbReference type="SAM" id="Phobius"/>
    </source>
</evidence>
<dbReference type="InterPro" id="IPR046529">
    <property type="entry name" value="DUF6594"/>
</dbReference>
<dbReference type="PANTHER" id="PTHR34502">
    <property type="entry name" value="DUF6594 DOMAIN-CONTAINING PROTEIN-RELATED"/>
    <property type="match status" value="1"/>
</dbReference>
<dbReference type="Proteomes" id="UP001595075">
    <property type="component" value="Unassembled WGS sequence"/>
</dbReference>
<feature type="transmembrane region" description="Helical" evidence="1">
    <location>
        <begin position="147"/>
        <end position="165"/>
    </location>
</feature>
<gene>
    <name evidence="3" type="ORF">VTL71DRAFT_6910</name>
</gene>
<keyword evidence="1" id="KW-1133">Transmembrane helix</keyword>
<accession>A0ABR4BV91</accession>
<sequence length="194" mass="21738">MKIEQSLFEKSTKNNFMIQQSQIKAFPPAYPPDIESLRNWHHNHGGSPVDPAEQVYLTHTTDLFCVVPKDRTPVRRFLDRSREFRTHSIWRKTDSTLPSYDKGHVIVLSDKRIDKFVTFLIVSVGTAMLIAPIWILRATSDSINKLVVITVFIVVFLAILSVITVAKPAETLAATAAYSAVLMVFLQLGGPDGS</sequence>
<evidence type="ECO:0000313" key="3">
    <source>
        <dbReference type="EMBL" id="KAL2061533.1"/>
    </source>
</evidence>
<dbReference type="Pfam" id="PF20237">
    <property type="entry name" value="DUF6594"/>
    <property type="match status" value="1"/>
</dbReference>